<evidence type="ECO:0000313" key="4">
    <source>
        <dbReference type="Proteomes" id="UP000092445"/>
    </source>
</evidence>
<evidence type="ECO:0008006" key="5">
    <source>
        <dbReference type="Google" id="ProtNLM"/>
    </source>
</evidence>
<evidence type="ECO:0000256" key="1">
    <source>
        <dbReference type="SAM" id="Phobius"/>
    </source>
</evidence>
<protein>
    <recommendedName>
        <fullName evidence="5">Secreted protein</fullName>
    </recommendedName>
</protein>
<keyword evidence="4" id="KW-1185">Reference proteome</keyword>
<accession>A0A1B0AHL2</accession>
<evidence type="ECO:0000313" key="3">
    <source>
        <dbReference type="EnsemblMetazoa" id="GPAI046016-PA"/>
    </source>
</evidence>
<dbReference type="EnsemblMetazoa" id="GPAI046016-RA">
    <property type="protein sequence ID" value="GPAI046016-PA"/>
    <property type="gene ID" value="GPAI046016"/>
</dbReference>
<reference evidence="3" key="2">
    <citation type="submission" date="2020-05" db="UniProtKB">
        <authorList>
            <consortium name="EnsemblMetazoa"/>
        </authorList>
    </citation>
    <scope>IDENTIFICATION</scope>
    <source>
        <strain evidence="3">IAEA</strain>
    </source>
</reference>
<dbReference type="VEuPathDB" id="VectorBase:GPAI046016"/>
<name>A0A1B0AHL2_GLOPL</name>
<keyword evidence="1" id="KW-0472">Membrane</keyword>
<dbReference type="AlphaFoldDB" id="A0A1B0AHL2"/>
<feature type="chain" id="PRO_5008403851" description="Secreted protein" evidence="2">
    <location>
        <begin position="26"/>
        <end position="126"/>
    </location>
</feature>
<organism evidence="3 4">
    <name type="scientific">Glossina pallidipes</name>
    <name type="common">Tsetse fly</name>
    <dbReference type="NCBI Taxonomy" id="7398"/>
    <lineage>
        <taxon>Eukaryota</taxon>
        <taxon>Metazoa</taxon>
        <taxon>Ecdysozoa</taxon>
        <taxon>Arthropoda</taxon>
        <taxon>Hexapoda</taxon>
        <taxon>Insecta</taxon>
        <taxon>Pterygota</taxon>
        <taxon>Neoptera</taxon>
        <taxon>Endopterygota</taxon>
        <taxon>Diptera</taxon>
        <taxon>Brachycera</taxon>
        <taxon>Muscomorpha</taxon>
        <taxon>Hippoboscoidea</taxon>
        <taxon>Glossinidae</taxon>
        <taxon>Glossina</taxon>
    </lineage>
</organism>
<reference evidence="4" key="1">
    <citation type="submission" date="2014-03" db="EMBL/GenBank/DDBJ databases">
        <authorList>
            <person name="Aksoy S."/>
            <person name="Warren W."/>
            <person name="Wilson R.K."/>
        </authorList>
    </citation>
    <scope>NUCLEOTIDE SEQUENCE [LARGE SCALE GENOMIC DNA]</scope>
    <source>
        <strain evidence="4">IAEA</strain>
    </source>
</reference>
<evidence type="ECO:0000256" key="2">
    <source>
        <dbReference type="SAM" id="SignalP"/>
    </source>
</evidence>
<keyword evidence="1" id="KW-0812">Transmembrane</keyword>
<keyword evidence="2" id="KW-0732">Signal</keyword>
<dbReference type="Proteomes" id="UP000092445">
    <property type="component" value="Unassembled WGS sequence"/>
</dbReference>
<sequence length="126" mass="15250">MQTIMIMTMMMMMMIMMMMITMVTRISEEQQHAFTYWGNRHVHNNSKKQRTLKTKKKRKLLRQHICELMPCRHDMRLAFPLKSNFLLHCLTQTLPKARTKHRRLDFARFLGVVFLFAVFAMNPMNR</sequence>
<keyword evidence="1" id="KW-1133">Transmembrane helix</keyword>
<proteinExistence type="predicted"/>
<feature type="transmembrane region" description="Helical" evidence="1">
    <location>
        <begin position="107"/>
        <end position="124"/>
    </location>
</feature>
<feature type="signal peptide" evidence="2">
    <location>
        <begin position="1"/>
        <end position="25"/>
    </location>
</feature>